<dbReference type="AlphaFoldDB" id="A0A445BYG8"/>
<accession>A0A445BYG8</accession>
<sequence length="436" mass="50164">MHQILQDLGKKIVRGNNKDEPKCWSRLWNAEDFQEVLIDTEGNKVQAIVLDEDVSKCKKIGGLSDLRDLRLLILRHHKSSSENLTFRFNKLCYLSWHGFSYTSLSLYIWSNLAELNLPNSSIQRLWDGSQAIPTLKRMNLRNSRNLIITPNFACCRGLVRLDLTRCTNLTEVHDSIGLLRKLDYLSLRECSSLAFLDFGTNCQLSSLRTLLLSGCTNLKRTPDFTVLSNLRFLDLERCTSLSKVHESIAALARLKYLSLRGCKNLVHAPYILNGSSSLLILDLSGCMMITNLPGRKRKFVHSSCLKSFIFLSPDFLEPRTFDFFGELMFLEGLNPEKQNFNSVLDWKWLCSKLTYLNLAHCHELTRFPEVSSRGLHQRHPQLSMVQDYLFSVSTVGMALDGRGEGKAVWEHRFERNKIMAKKEWFKDLEMSQAMKI</sequence>
<dbReference type="PANTHER" id="PTHR11017:SF290">
    <property type="entry name" value="ADP-RIBOSYL CYCLASE_CYCLIC ADP-RIBOSE HYDROLASE"/>
    <property type="match status" value="1"/>
</dbReference>
<gene>
    <name evidence="3" type="ORF">Ahy_A08g039981</name>
</gene>
<evidence type="ECO:0000256" key="2">
    <source>
        <dbReference type="ARBA" id="ARBA00022737"/>
    </source>
</evidence>
<dbReference type="STRING" id="3818.A0A445BYG8"/>
<dbReference type="GO" id="GO:0006952">
    <property type="term" value="P:defense response"/>
    <property type="evidence" value="ECO:0007669"/>
    <property type="project" value="InterPro"/>
</dbReference>
<reference evidence="3 4" key="1">
    <citation type="submission" date="2019-01" db="EMBL/GenBank/DDBJ databases">
        <title>Sequencing of cultivated peanut Arachis hypogaea provides insights into genome evolution and oil improvement.</title>
        <authorList>
            <person name="Chen X."/>
        </authorList>
    </citation>
    <scope>NUCLEOTIDE SEQUENCE [LARGE SCALE GENOMIC DNA]</scope>
    <source>
        <strain evidence="4">cv. Fuhuasheng</strain>
        <tissue evidence="3">Leaves</tissue>
    </source>
</reference>
<evidence type="ECO:0000313" key="4">
    <source>
        <dbReference type="Proteomes" id="UP000289738"/>
    </source>
</evidence>
<dbReference type="Gene3D" id="3.80.10.10">
    <property type="entry name" value="Ribonuclease Inhibitor"/>
    <property type="match status" value="2"/>
</dbReference>
<keyword evidence="2" id="KW-0677">Repeat</keyword>
<comment type="caution">
    <text evidence="3">The sequence shown here is derived from an EMBL/GenBank/DDBJ whole genome shotgun (WGS) entry which is preliminary data.</text>
</comment>
<evidence type="ECO:0000313" key="3">
    <source>
        <dbReference type="EMBL" id="RYR43568.1"/>
    </source>
</evidence>
<evidence type="ECO:0000256" key="1">
    <source>
        <dbReference type="ARBA" id="ARBA00022614"/>
    </source>
</evidence>
<dbReference type="InterPro" id="IPR044974">
    <property type="entry name" value="Disease_R_plants"/>
</dbReference>
<dbReference type="EMBL" id="SDMP01000008">
    <property type="protein sequence ID" value="RYR43568.1"/>
    <property type="molecule type" value="Genomic_DNA"/>
</dbReference>
<keyword evidence="1" id="KW-0433">Leucine-rich repeat</keyword>
<name>A0A445BYG8_ARAHY</name>
<dbReference type="SMART" id="SM00367">
    <property type="entry name" value="LRR_CC"/>
    <property type="match status" value="3"/>
</dbReference>
<dbReference type="Proteomes" id="UP000289738">
    <property type="component" value="Chromosome A08"/>
</dbReference>
<organism evidence="3 4">
    <name type="scientific">Arachis hypogaea</name>
    <name type="common">Peanut</name>
    <dbReference type="NCBI Taxonomy" id="3818"/>
    <lineage>
        <taxon>Eukaryota</taxon>
        <taxon>Viridiplantae</taxon>
        <taxon>Streptophyta</taxon>
        <taxon>Embryophyta</taxon>
        <taxon>Tracheophyta</taxon>
        <taxon>Spermatophyta</taxon>
        <taxon>Magnoliopsida</taxon>
        <taxon>eudicotyledons</taxon>
        <taxon>Gunneridae</taxon>
        <taxon>Pentapetalae</taxon>
        <taxon>rosids</taxon>
        <taxon>fabids</taxon>
        <taxon>Fabales</taxon>
        <taxon>Fabaceae</taxon>
        <taxon>Papilionoideae</taxon>
        <taxon>50 kb inversion clade</taxon>
        <taxon>dalbergioids sensu lato</taxon>
        <taxon>Dalbergieae</taxon>
        <taxon>Pterocarpus clade</taxon>
        <taxon>Arachis</taxon>
    </lineage>
</organism>
<dbReference type="SUPFAM" id="SSF52058">
    <property type="entry name" value="L domain-like"/>
    <property type="match status" value="1"/>
</dbReference>
<dbReference type="PANTHER" id="PTHR11017">
    <property type="entry name" value="LEUCINE-RICH REPEAT-CONTAINING PROTEIN"/>
    <property type="match status" value="1"/>
</dbReference>
<dbReference type="Pfam" id="PF07725">
    <property type="entry name" value="LRR_3"/>
    <property type="match status" value="1"/>
</dbReference>
<proteinExistence type="predicted"/>
<dbReference type="InterPro" id="IPR011713">
    <property type="entry name" value="Leu-rich_rpt_3"/>
</dbReference>
<dbReference type="InterPro" id="IPR006553">
    <property type="entry name" value="Leu-rich_rpt_Cys-con_subtyp"/>
</dbReference>
<protein>
    <submittedName>
        <fullName evidence="3">Uncharacterized protein</fullName>
    </submittedName>
</protein>
<keyword evidence="4" id="KW-1185">Reference proteome</keyword>
<dbReference type="InterPro" id="IPR032675">
    <property type="entry name" value="LRR_dom_sf"/>
</dbReference>